<protein>
    <submittedName>
        <fullName evidence="2">HEAT repeat protein</fullName>
    </submittedName>
</protein>
<feature type="region of interest" description="Disordered" evidence="1">
    <location>
        <begin position="166"/>
        <end position="200"/>
    </location>
</feature>
<dbReference type="EMBL" id="CP037422">
    <property type="protein sequence ID" value="QDU10677.1"/>
    <property type="molecule type" value="Genomic_DNA"/>
</dbReference>
<proteinExistence type="predicted"/>
<feature type="region of interest" description="Disordered" evidence="1">
    <location>
        <begin position="296"/>
        <end position="320"/>
    </location>
</feature>
<dbReference type="Gene3D" id="1.25.10.10">
    <property type="entry name" value="Leucine-rich Repeat Variant"/>
    <property type="match status" value="2"/>
</dbReference>
<reference evidence="2 3" key="1">
    <citation type="submission" date="2019-03" db="EMBL/GenBank/DDBJ databases">
        <title>Deep-cultivation of Planctomycetes and their phenomic and genomic characterization uncovers novel biology.</title>
        <authorList>
            <person name="Wiegand S."/>
            <person name="Jogler M."/>
            <person name="Boedeker C."/>
            <person name="Pinto D."/>
            <person name="Vollmers J."/>
            <person name="Rivas-Marin E."/>
            <person name="Kohn T."/>
            <person name="Peeters S.H."/>
            <person name="Heuer A."/>
            <person name="Rast P."/>
            <person name="Oberbeckmann S."/>
            <person name="Bunk B."/>
            <person name="Jeske O."/>
            <person name="Meyerdierks A."/>
            <person name="Storesund J.E."/>
            <person name="Kallscheuer N."/>
            <person name="Luecker S."/>
            <person name="Lage O.M."/>
            <person name="Pohl T."/>
            <person name="Merkel B.J."/>
            <person name="Hornburger P."/>
            <person name="Mueller R.-W."/>
            <person name="Bruemmer F."/>
            <person name="Labrenz M."/>
            <person name="Spormann A.M."/>
            <person name="Op den Camp H."/>
            <person name="Overmann J."/>
            <person name="Amann R."/>
            <person name="Jetten M.S.M."/>
            <person name="Mascher T."/>
            <person name="Medema M.H."/>
            <person name="Devos D.P."/>
            <person name="Kaster A.-K."/>
            <person name="Ovreas L."/>
            <person name="Rohde M."/>
            <person name="Galperin M.Y."/>
            <person name="Jogler C."/>
        </authorList>
    </citation>
    <scope>NUCLEOTIDE SEQUENCE [LARGE SCALE GENOMIC DNA]</scope>
    <source>
        <strain evidence="2 3">V202</strain>
    </source>
</reference>
<accession>A0A517WZJ5</accession>
<dbReference type="Pfam" id="PF13646">
    <property type="entry name" value="HEAT_2"/>
    <property type="match status" value="3"/>
</dbReference>
<evidence type="ECO:0000256" key="1">
    <source>
        <dbReference type="SAM" id="MobiDB-lite"/>
    </source>
</evidence>
<organism evidence="2 3">
    <name type="scientific">Gimesia aquarii</name>
    <dbReference type="NCBI Taxonomy" id="2527964"/>
    <lineage>
        <taxon>Bacteria</taxon>
        <taxon>Pseudomonadati</taxon>
        <taxon>Planctomycetota</taxon>
        <taxon>Planctomycetia</taxon>
        <taxon>Planctomycetales</taxon>
        <taxon>Planctomycetaceae</taxon>
        <taxon>Gimesia</taxon>
    </lineage>
</organism>
<dbReference type="GO" id="GO:0016491">
    <property type="term" value="F:oxidoreductase activity"/>
    <property type="evidence" value="ECO:0007669"/>
    <property type="project" value="TreeGrafter"/>
</dbReference>
<gene>
    <name evidence="2" type="ORF">V202x_40890</name>
</gene>
<evidence type="ECO:0000313" key="3">
    <source>
        <dbReference type="Proteomes" id="UP000318384"/>
    </source>
</evidence>
<dbReference type="Proteomes" id="UP000318384">
    <property type="component" value="Chromosome"/>
</dbReference>
<dbReference type="PANTHER" id="PTHR12697:SF5">
    <property type="entry name" value="DEOXYHYPUSINE HYDROXYLASE"/>
    <property type="match status" value="1"/>
</dbReference>
<dbReference type="PANTHER" id="PTHR12697">
    <property type="entry name" value="PBS LYASE HEAT-LIKE PROTEIN"/>
    <property type="match status" value="1"/>
</dbReference>
<dbReference type="InterPro" id="IPR004155">
    <property type="entry name" value="PBS_lyase_HEAT"/>
</dbReference>
<dbReference type="SMART" id="SM00567">
    <property type="entry name" value="EZ_HEAT"/>
    <property type="match status" value="7"/>
</dbReference>
<sequence length="1007" mass="113841">MLFCHFLIFDRILPSILSVSPTISFSVFTPTPQMQSGLHSRNCLSERPVTHQRLYAYLILTGLLSCCALLSGCQKNLLRNVQQTYASILKKETKQVPKELEGLHTYLSQDLWFQNHHWSAFKEWKTRLDQASDPLNSSIDVHRWMFGSLEKQKVIVEPIKKDTPVASQETVDLSSQEKNKTTQNSQPEPNQLREKESVQPEHWSVNTLQDFFTRTSFQSSTNETASVLPQGKFAALKALSEWNSLAGWNAAILWGTLEPATALTTLPILEKVAFDAPTRKPKLTQNNPDKKILNLERMAEGTSPNQKTGKNKSKPELPPLSPAMKHAAINAICLVLSEADAIPFKTKNRLTQLLQRPDISIKLRGELYRGLARFVPPAEIPTLNQALDISDNKTLPPKNLRRSAMDACLIHGLWFYAKQDQFLHPGYSLEKSSDFKTTVWPENMMQVRWDSDPTMRWHFGFWAALVQHPDAITILMSQLRDADLKVQNKAIEFMGILGTETALELLKQQSKRQHESSRVSAALGLTPWGAHYLEPLINDKSSSVRLTVAKGLGQTDSPEAALLLRSLIRDRNSEVQLAVVQSISNWPDELAIPLLLEGIQEGVYKTRRDSVLQLTDRIGSSGAISIEAPRAERIVAVRELMQTERLPGGLWDQLIKQGLQDPRENDKRRLAEIQSYFQDILNYPRQSAEYHQAYQELLSISAEELSILEKLVLETSIQIPNEVYHDLLPQLNPRYAALNQLASVHLSDRRKAAQQLLQSSQHVSLSPIIVKRLRKIMAQEQDRLVWRIVMSSIAKDNYEEAAQLALLAINHNWPDIRILGCEYFGTYGLPQYAIWLLPLLNDKNESVQLAAINAIGQCHNPIAITGIQNSSAELDSGPSLRSLLTHSNQRIRFQTVAALSRLGDVQGMQELVRLSNNTLNSIRTDAIQEMGNSGQTRFVEPLIQLAWTERNHIIMKEILISLKKLVPPSEQPADLSSSIKHSEQAEIWMNWWQSHHSQSASRLFTGR</sequence>
<dbReference type="SUPFAM" id="SSF48371">
    <property type="entry name" value="ARM repeat"/>
    <property type="match status" value="2"/>
</dbReference>
<dbReference type="InterPro" id="IPR016024">
    <property type="entry name" value="ARM-type_fold"/>
</dbReference>
<evidence type="ECO:0000313" key="2">
    <source>
        <dbReference type="EMBL" id="QDU10677.1"/>
    </source>
</evidence>
<dbReference type="AlphaFoldDB" id="A0A517WZJ5"/>
<dbReference type="OrthoDB" id="207269at2"/>
<dbReference type="InterPro" id="IPR011989">
    <property type="entry name" value="ARM-like"/>
</dbReference>
<name>A0A517WZJ5_9PLAN</name>
<keyword evidence="3" id="KW-1185">Reference proteome</keyword>